<reference evidence="2 3" key="1">
    <citation type="submission" date="2020-10" db="EMBL/GenBank/DDBJ databases">
        <authorList>
            <person name="Klimov P.B."/>
            <person name="Dyachkov S.M."/>
            <person name="Chetverikov P.E."/>
        </authorList>
    </citation>
    <scope>NUCLEOTIDE SEQUENCE [LARGE SCALE GENOMIC DNA]</scope>
    <source>
        <strain evidence="2">BMOC 18-1129-001#AD2665</strain>
        <tissue evidence="2">Entire mites</tissue>
    </source>
</reference>
<dbReference type="InterPro" id="IPR012337">
    <property type="entry name" value="RNaseH-like_sf"/>
</dbReference>
<proteinExistence type="predicted"/>
<comment type="caution">
    <text evidence="2">The sequence shown here is derived from an EMBL/GenBank/DDBJ whole genome shotgun (WGS) entry which is preliminary data.</text>
</comment>
<feature type="non-terminal residue" evidence="2">
    <location>
        <position position="1"/>
    </location>
</feature>
<dbReference type="InterPro" id="IPR050951">
    <property type="entry name" value="Retrovirus_Pol_polyprotein"/>
</dbReference>
<keyword evidence="3" id="KW-1185">Reference proteome</keyword>
<protein>
    <submittedName>
        <fullName evidence="2">Retrovirus-related Pol polyprotein</fullName>
    </submittedName>
</protein>
<dbReference type="InterPro" id="IPR001584">
    <property type="entry name" value="Integrase_cat-core"/>
</dbReference>
<evidence type="ECO:0000259" key="1">
    <source>
        <dbReference type="PROSITE" id="PS50994"/>
    </source>
</evidence>
<dbReference type="PANTHER" id="PTHR37984">
    <property type="entry name" value="PROTEIN CBG26694"/>
    <property type="match status" value="1"/>
</dbReference>
<dbReference type="Proteomes" id="UP000825002">
    <property type="component" value="Unassembled WGS sequence"/>
</dbReference>
<evidence type="ECO:0000313" key="2">
    <source>
        <dbReference type="EMBL" id="KAG9508864.1"/>
    </source>
</evidence>
<dbReference type="InterPro" id="IPR036397">
    <property type="entry name" value="RNaseH_sf"/>
</dbReference>
<gene>
    <name evidence="2" type="primary">POL</name>
    <name evidence="2" type="ORF">GZH46_02631</name>
</gene>
<sequence>MTRDITTYIRGCERCAERKRVRGIQPGLMCELAASRPFEIVAVDFLVELPETAQRNKLVLVAVDHFSRYIKARVLPDRKTDKVVKFLVEQVFDRHRAPVMLVSDNALELTSSAVKEVLAAFGCEQHLASAMHHTGNSVVERVHQSLMDKLALINKPHERKRWDENLQLSVFACNTSYHEALDTTPFRIIHGRSPRLPGSVSAEKPSRPSEYATMIKQRIEEIAEAAAAQSHLKSKQRFDTHKKQASKYEPGDRVYRFEAEIRGPHKKLENRCRSWSYDMLTAIRISSGMLSASSKRTRRN</sequence>
<dbReference type="Pfam" id="PF00665">
    <property type="entry name" value="rve"/>
    <property type="match status" value="1"/>
</dbReference>
<name>A0ABQ7S616_9ACAR</name>
<dbReference type="PANTHER" id="PTHR37984:SF5">
    <property type="entry name" value="PROTEIN NYNRIN-LIKE"/>
    <property type="match status" value="1"/>
</dbReference>
<feature type="domain" description="Integrase catalytic" evidence="1">
    <location>
        <begin position="33"/>
        <end position="193"/>
    </location>
</feature>
<organism evidence="2 3">
    <name type="scientific">Fragariocoptes setiger</name>
    <dbReference type="NCBI Taxonomy" id="1670756"/>
    <lineage>
        <taxon>Eukaryota</taxon>
        <taxon>Metazoa</taxon>
        <taxon>Ecdysozoa</taxon>
        <taxon>Arthropoda</taxon>
        <taxon>Chelicerata</taxon>
        <taxon>Arachnida</taxon>
        <taxon>Acari</taxon>
        <taxon>Acariformes</taxon>
        <taxon>Trombidiformes</taxon>
        <taxon>Prostigmata</taxon>
        <taxon>Eupodina</taxon>
        <taxon>Eriophyoidea</taxon>
        <taxon>Phytoptidae</taxon>
        <taxon>Fragariocoptes</taxon>
    </lineage>
</organism>
<accession>A0ABQ7S616</accession>
<dbReference type="PROSITE" id="PS50994">
    <property type="entry name" value="INTEGRASE"/>
    <property type="match status" value="1"/>
</dbReference>
<evidence type="ECO:0000313" key="3">
    <source>
        <dbReference type="Proteomes" id="UP000825002"/>
    </source>
</evidence>
<dbReference type="EMBL" id="JAIFTH010000881">
    <property type="protein sequence ID" value="KAG9508864.1"/>
    <property type="molecule type" value="Genomic_DNA"/>
</dbReference>
<dbReference type="Gene3D" id="3.30.420.10">
    <property type="entry name" value="Ribonuclease H-like superfamily/Ribonuclease H"/>
    <property type="match status" value="1"/>
</dbReference>
<dbReference type="SUPFAM" id="SSF53098">
    <property type="entry name" value="Ribonuclease H-like"/>
    <property type="match status" value="1"/>
</dbReference>